<protein>
    <submittedName>
        <fullName evidence="1">Uncharacterized protein</fullName>
    </submittedName>
</protein>
<organism evidence="1 2">
    <name type="scientific">Lasiosphaeria miniovina</name>
    <dbReference type="NCBI Taxonomy" id="1954250"/>
    <lineage>
        <taxon>Eukaryota</taxon>
        <taxon>Fungi</taxon>
        <taxon>Dikarya</taxon>
        <taxon>Ascomycota</taxon>
        <taxon>Pezizomycotina</taxon>
        <taxon>Sordariomycetes</taxon>
        <taxon>Sordariomycetidae</taxon>
        <taxon>Sordariales</taxon>
        <taxon>Lasiosphaeriaceae</taxon>
        <taxon>Lasiosphaeria</taxon>
    </lineage>
</organism>
<dbReference type="GeneID" id="85324255"/>
<keyword evidence="2" id="KW-1185">Reference proteome</keyword>
<dbReference type="AlphaFoldDB" id="A0AA40BHM3"/>
<comment type="caution">
    <text evidence="1">The sequence shown here is derived from an EMBL/GenBank/DDBJ whole genome shotgun (WGS) entry which is preliminary data.</text>
</comment>
<gene>
    <name evidence="1" type="ORF">B0T26DRAFT_688393</name>
</gene>
<reference evidence="1" key="1">
    <citation type="submission" date="2023-06" db="EMBL/GenBank/DDBJ databases">
        <title>Genome-scale phylogeny and comparative genomics of the fungal order Sordariales.</title>
        <authorList>
            <consortium name="Lawrence Berkeley National Laboratory"/>
            <person name="Hensen N."/>
            <person name="Bonometti L."/>
            <person name="Westerberg I."/>
            <person name="Brannstrom I.O."/>
            <person name="Guillou S."/>
            <person name="Cros-Aarteil S."/>
            <person name="Calhoun S."/>
            <person name="Haridas S."/>
            <person name="Kuo A."/>
            <person name="Mondo S."/>
            <person name="Pangilinan J."/>
            <person name="Riley R."/>
            <person name="LaButti K."/>
            <person name="Andreopoulos B."/>
            <person name="Lipzen A."/>
            <person name="Chen C."/>
            <person name="Yanf M."/>
            <person name="Daum C."/>
            <person name="Ng V."/>
            <person name="Clum A."/>
            <person name="Steindorff A."/>
            <person name="Ohm R."/>
            <person name="Martin F."/>
            <person name="Silar P."/>
            <person name="Natvig D."/>
            <person name="Lalanne C."/>
            <person name="Gautier V."/>
            <person name="Ament-velasquez S.L."/>
            <person name="Kruys A."/>
            <person name="Hutchinson M.I."/>
            <person name="Powell A.J."/>
            <person name="Barry K."/>
            <person name="Miller A.N."/>
            <person name="Grigoriev I.V."/>
            <person name="Debuchy R."/>
            <person name="Gladieux P."/>
            <person name="Thoren M.H."/>
            <person name="Johannesson H."/>
        </authorList>
    </citation>
    <scope>NUCLEOTIDE SEQUENCE</scope>
    <source>
        <strain evidence="1">SMH2392-1A</strain>
    </source>
</reference>
<name>A0AA40BHM3_9PEZI</name>
<evidence type="ECO:0000313" key="1">
    <source>
        <dbReference type="EMBL" id="KAK0734424.1"/>
    </source>
</evidence>
<proteinExistence type="predicted"/>
<dbReference type="Proteomes" id="UP001172101">
    <property type="component" value="Unassembled WGS sequence"/>
</dbReference>
<sequence length="79" mass="8760">MLKMASNPPKRKLIKGPLRLPQRKLAAPSYTQAPVSKNEISIDTPGTKRVEFREVSLTSLPQPFVNPVDAFGYSKPHTS</sequence>
<dbReference type="RefSeq" id="XP_060303301.1">
    <property type="nucleotide sequence ID" value="XM_060440985.1"/>
</dbReference>
<dbReference type="EMBL" id="JAUIRO010000001">
    <property type="protein sequence ID" value="KAK0734424.1"/>
    <property type="molecule type" value="Genomic_DNA"/>
</dbReference>
<accession>A0AA40BHM3</accession>
<evidence type="ECO:0000313" key="2">
    <source>
        <dbReference type="Proteomes" id="UP001172101"/>
    </source>
</evidence>